<evidence type="ECO:0000259" key="1">
    <source>
        <dbReference type="Pfam" id="PF16064"/>
    </source>
</evidence>
<reference evidence="2" key="1">
    <citation type="submission" date="2021-01" db="EMBL/GenBank/DDBJ databases">
        <title>A chromosome-scale assembly of European eel, Anguilla anguilla.</title>
        <authorList>
            <person name="Henkel C."/>
            <person name="Jong-Raadsen S.A."/>
            <person name="Dufour S."/>
            <person name="Weltzien F.-A."/>
            <person name="Palstra A.P."/>
            <person name="Pelster B."/>
            <person name="Spaink H.P."/>
            <person name="Van Den Thillart G.E."/>
            <person name="Jansen H."/>
            <person name="Zahm M."/>
            <person name="Klopp C."/>
            <person name="Cedric C."/>
            <person name="Louis A."/>
            <person name="Berthelot C."/>
            <person name="Parey E."/>
            <person name="Roest Crollius H."/>
            <person name="Montfort J."/>
            <person name="Robinson-Rechavi M."/>
            <person name="Bucao C."/>
            <person name="Bouchez O."/>
            <person name="Gislard M."/>
            <person name="Lluch J."/>
            <person name="Milhes M."/>
            <person name="Lampietro C."/>
            <person name="Lopez Roques C."/>
            <person name="Donnadieu C."/>
            <person name="Braasch I."/>
            <person name="Desvignes T."/>
            <person name="Postlethwait J."/>
            <person name="Bobe J."/>
            <person name="Guiguen Y."/>
            <person name="Dirks R."/>
        </authorList>
    </citation>
    <scope>NUCLEOTIDE SEQUENCE</scope>
    <source>
        <strain evidence="2">Tag_6206</strain>
        <tissue evidence="2">Liver</tissue>
    </source>
</reference>
<sequence>MARNTQHHGCWKEMGADSVIGQQTARIKKCSPPSPDWMLFRVRMFPGMTDNYEEAKRWVKLFEEQSSVESEPKSRKRVRNHRYMSSSSDEVHTMLHKKPSSIDFRRVGALSRKEPQRCNFRGEFSTAQMDSRTQDQSTEFQRMVLQQLATINETQKEIMQMLRRLKSNESGALRGSLLDLLEPAKSENELQVMEDQLQDKEHQRKMTQYLSTVGGKDLADGVRRVMTAIATHSVWRSYSLHGKKGKKPLKNMTYTIQCHITGSYGLQAERHHVGRGCPGAGDTETCPARCKKVPTEAPATQSISPSDGDI</sequence>
<proteinExistence type="predicted"/>
<comment type="caution">
    <text evidence="2">The sequence shown here is derived from an EMBL/GenBank/DDBJ whole genome shotgun (WGS) entry which is preliminary data.</text>
</comment>
<gene>
    <name evidence="2" type="ORF">ANANG_G00065060</name>
</gene>
<dbReference type="Proteomes" id="UP001044222">
    <property type="component" value="Unassembled WGS sequence"/>
</dbReference>
<protein>
    <recommendedName>
        <fullName evidence="1">DUF4806 domain-containing protein</fullName>
    </recommendedName>
</protein>
<dbReference type="PANTHER" id="PTHR34153">
    <property type="entry name" value="SI:CH211-262H13.3-RELATED-RELATED"/>
    <property type="match status" value="1"/>
</dbReference>
<feature type="domain" description="DUF4806" evidence="1">
    <location>
        <begin position="182"/>
        <end position="258"/>
    </location>
</feature>
<dbReference type="InterPro" id="IPR032071">
    <property type="entry name" value="DUF4806"/>
</dbReference>
<dbReference type="AlphaFoldDB" id="A0A9D3S5G7"/>
<evidence type="ECO:0000313" key="3">
    <source>
        <dbReference type="Proteomes" id="UP001044222"/>
    </source>
</evidence>
<evidence type="ECO:0000313" key="2">
    <source>
        <dbReference type="EMBL" id="KAG5852671.1"/>
    </source>
</evidence>
<organism evidence="2 3">
    <name type="scientific">Anguilla anguilla</name>
    <name type="common">European freshwater eel</name>
    <name type="synonym">Muraena anguilla</name>
    <dbReference type="NCBI Taxonomy" id="7936"/>
    <lineage>
        <taxon>Eukaryota</taxon>
        <taxon>Metazoa</taxon>
        <taxon>Chordata</taxon>
        <taxon>Craniata</taxon>
        <taxon>Vertebrata</taxon>
        <taxon>Euteleostomi</taxon>
        <taxon>Actinopterygii</taxon>
        <taxon>Neopterygii</taxon>
        <taxon>Teleostei</taxon>
        <taxon>Anguilliformes</taxon>
        <taxon>Anguillidae</taxon>
        <taxon>Anguilla</taxon>
    </lineage>
</organism>
<keyword evidence="3" id="KW-1185">Reference proteome</keyword>
<name>A0A9D3S5G7_ANGAN</name>
<accession>A0A9D3S5G7</accession>
<dbReference type="Pfam" id="PF16064">
    <property type="entry name" value="DUF4806"/>
    <property type="match status" value="1"/>
</dbReference>
<dbReference type="PANTHER" id="PTHR34153:SF2">
    <property type="entry name" value="SI:CH211-262H13.3-RELATED"/>
    <property type="match status" value="1"/>
</dbReference>
<dbReference type="EMBL" id="JAFIRN010000003">
    <property type="protein sequence ID" value="KAG5852671.1"/>
    <property type="molecule type" value="Genomic_DNA"/>
</dbReference>